<dbReference type="GO" id="GO:0043138">
    <property type="term" value="F:3'-5' DNA helicase activity"/>
    <property type="evidence" value="ECO:0007669"/>
    <property type="project" value="TreeGrafter"/>
</dbReference>
<feature type="domain" description="Helicase C-terminal" evidence="5">
    <location>
        <begin position="288"/>
        <end position="429"/>
    </location>
</feature>
<gene>
    <name evidence="6" type="ORF">FC46_GL000138</name>
</gene>
<dbReference type="SMART" id="SM00490">
    <property type="entry name" value="HELICc"/>
    <property type="match status" value="1"/>
</dbReference>
<evidence type="ECO:0000259" key="5">
    <source>
        <dbReference type="PROSITE" id="PS51194"/>
    </source>
</evidence>
<dbReference type="PANTHER" id="PTHR30580">
    <property type="entry name" value="PRIMOSOMAL PROTEIN N"/>
    <property type="match status" value="1"/>
</dbReference>
<dbReference type="Gene3D" id="3.40.50.300">
    <property type="entry name" value="P-loop containing nucleotide triphosphate hydrolases"/>
    <property type="match status" value="2"/>
</dbReference>
<dbReference type="PANTHER" id="PTHR30580:SF1">
    <property type="entry name" value="COMF OPERON PROTEIN 1"/>
    <property type="match status" value="1"/>
</dbReference>
<reference evidence="6 7" key="1">
    <citation type="journal article" date="2015" name="Genome Announc.">
        <title>Expanding the biotechnology potential of lactobacilli through comparative genomics of 213 strains and associated genera.</title>
        <authorList>
            <person name="Sun Z."/>
            <person name="Harris H.M."/>
            <person name="McCann A."/>
            <person name="Guo C."/>
            <person name="Argimon S."/>
            <person name="Zhang W."/>
            <person name="Yang X."/>
            <person name="Jeffery I.B."/>
            <person name="Cooney J.C."/>
            <person name="Kagawa T.F."/>
            <person name="Liu W."/>
            <person name="Song Y."/>
            <person name="Salvetti E."/>
            <person name="Wrobel A."/>
            <person name="Rasinkangas P."/>
            <person name="Parkhill J."/>
            <person name="Rea M.C."/>
            <person name="O'Sullivan O."/>
            <person name="Ritari J."/>
            <person name="Douillard F.P."/>
            <person name="Paul Ross R."/>
            <person name="Yang R."/>
            <person name="Briner A.E."/>
            <person name="Felis G.E."/>
            <person name="de Vos W.M."/>
            <person name="Barrangou R."/>
            <person name="Klaenhammer T.R."/>
            <person name="Caufield P.W."/>
            <person name="Cui Y."/>
            <person name="Zhang H."/>
            <person name="O'Toole P.W."/>
        </authorList>
    </citation>
    <scope>NUCLEOTIDE SEQUENCE [LARGE SCALE GENOMIC DNA]</scope>
    <source>
        <strain evidence="6 7">DSM 16043</strain>
    </source>
</reference>
<dbReference type="GO" id="GO:0005524">
    <property type="term" value="F:ATP binding"/>
    <property type="evidence" value="ECO:0007669"/>
    <property type="project" value="UniProtKB-KW"/>
</dbReference>
<dbReference type="InterPro" id="IPR006935">
    <property type="entry name" value="Helicase/UvrB_N"/>
</dbReference>
<dbReference type="Pfam" id="PF04851">
    <property type="entry name" value="ResIII"/>
    <property type="match status" value="1"/>
</dbReference>
<dbReference type="RefSeq" id="WP_057797118.1">
    <property type="nucleotide sequence ID" value="NZ_AZFM01000001.1"/>
</dbReference>
<keyword evidence="7" id="KW-1185">Reference proteome</keyword>
<dbReference type="InterPro" id="IPR014001">
    <property type="entry name" value="Helicase_ATP-bd"/>
</dbReference>
<dbReference type="STRING" id="1423763.FC46_GL000138"/>
<name>A0A0R1UKV4_9LACO</name>
<proteinExistence type="predicted"/>
<accession>A0A0R1UKV4</accession>
<evidence type="ECO:0000313" key="6">
    <source>
        <dbReference type="EMBL" id="KRL91589.1"/>
    </source>
</evidence>
<evidence type="ECO:0000313" key="7">
    <source>
        <dbReference type="Proteomes" id="UP000051036"/>
    </source>
</evidence>
<feature type="domain" description="Helicase ATP-binding" evidence="4">
    <location>
        <begin position="105"/>
        <end position="257"/>
    </location>
</feature>
<keyword evidence="3" id="KW-0238">DNA-binding</keyword>
<organism evidence="6 7">
    <name type="scientific">Lactobacillus kalixensis DSM 16043</name>
    <dbReference type="NCBI Taxonomy" id="1423763"/>
    <lineage>
        <taxon>Bacteria</taxon>
        <taxon>Bacillati</taxon>
        <taxon>Bacillota</taxon>
        <taxon>Bacilli</taxon>
        <taxon>Lactobacillales</taxon>
        <taxon>Lactobacillaceae</taxon>
        <taxon>Lactobacillus</taxon>
    </lineage>
</organism>
<evidence type="ECO:0000259" key="4">
    <source>
        <dbReference type="PROSITE" id="PS51192"/>
    </source>
</evidence>
<evidence type="ECO:0000256" key="2">
    <source>
        <dbReference type="ARBA" id="ARBA00022840"/>
    </source>
</evidence>
<dbReference type="PROSITE" id="PS51192">
    <property type="entry name" value="HELICASE_ATP_BIND_1"/>
    <property type="match status" value="1"/>
</dbReference>
<dbReference type="GO" id="GO:0006302">
    <property type="term" value="P:double-strand break repair"/>
    <property type="evidence" value="ECO:0007669"/>
    <property type="project" value="TreeGrafter"/>
</dbReference>
<dbReference type="Pfam" id="PF00271">
    <property type="entry name" value="Helicase_C"/>
    <property type="match status" value="1"/>
</dbReference>
<dbReference type="SMART" id="SM00487">
    <property type="entry name" value="DEXDc"/>
    <property type="match status" value="1"/>
</dbReference>
<sequence>MEDLTQMIGRQWSISQQEDSSIFEGVKKIEAIKNGVCQRCGTEAENALPNKKKYCRACIVLGRLCEGDYLIRMPGEVDFPKIKNGGLTWQGKLTTKQQKISDQLVENFKQKKSSLVHAVTGAGKTEMLFALIAECMRNGKRACIATPRIDVVNELYPRFKEAFQEIKIGKYHGQEYHEPELEQLTICTTHQLMKFYHAFDLLVIDEVDSFPYVNNPELHFSAKKAVKKDGIRDYLTATPTQDLLTEVKAGKIELLKLNRRFHGGLLPVPKEEMFLKPFLKKEQINPQLLKRVIEVIDQGHQLLLFVPRVEEIPAYLTGLKKQKFPRQIKIDGVHAADPERLEKVQKFRERQLDLLVTTTILERGVTFKGVWVIIIAAEDPIYTTASLVQIAGRVGRDKDDRNGLVLYCYRRYSKNMREAVKQIKEMNQS</sequence>
<evidence type="ECO:0000256" key="3">
    <source>
        <dbReference type="ARBA" id="ARBA00023125"/>
    </source>
</evidence>
<dbReference type="InterPro" id="IPR027417">
    <property type="entry name" value="P-loop_NTPase"/>
</dbReference>
<dbReference type="EMBL" id="AZFM01000001">
    <property type="protein sequence ID" value="KRL91589.1"/>
    <property type="molecule type" value="Genomic_DNA"/>
</dbReference>
<evidence type="ECO:0000256" key="1">
    <source>
        <dbReference type="ARBA" id="ARBA00022741"/>
    </source>
</evidence>
<dbReference type="PROSITE" id="PS51194">
    <property type="entry name" value="HELICASE_CTER"/>
    <property type="match status" value="1"/>
</dbReference>
<dbReference type="GO" id="GO:0003677">
    <property type="term" value="F:DNA binding"/>
    <property type="evidence" value="ECO:0007669"/>
    <property type="project" value="UniProtKB-KW"/>
</dbReference>
<dbReference type="SUPFAM" id="SSF52540">
    <property type="entry name" value="P-loop containing nucleoside triphosphate hydrolases"/>
    <property type="match status" value="1"/>
</dbReference>
<dbReference type="InterPro" id="IPR001650">
    <property type="entry name" value="Helicase_C-like"/>
</dbReference>
<dbReference type="GO" id="GO:0006270">
    <property type="term" value="P:DNA replication initiation"/>
    <property type="evidence" value="ECO:0007669"/>
    <property type="project" value="TreeGrafter"/>
</dbReference>
<dbReference type="PATRIC" id="fig|1423763.3.peg.137"/>
<dbReference type="AlphaFoldDB" id="A0A0R1UKV4"/>
<dbReference type="GO" id="GO:0006310">
    <property type="term" value="P:DNA recombination"/>
    <property type="evidence" value="ECO:0007669"/>
    <property type="project" value="TreeGrafter"/>
</dbReference>
<dbReference type="GO" id="GO:0016787">
    <property type="term" value="F:hydrolase activity"/>
    <property type="evidence" value="ECO:0007669"/>
    <property type="project" value="InterPro"/>
</dbReference>
<dbReference type="OrthoDB" id="2077914at2"/>
<protein>
    <submittedName>
        <fullName evidence="6">COMF operon protein 1</fullName>
    </submittedName>
</protein>
<keyword evidence="1" id="KW-0547">Nucleotide-binding</keyword>
<keyword evidence="2" id="KW-0067">ATP-binding</keyword>
<dbReference type="Proteomes" id="UP000051036">
    <property type="component" value="Unassembled WGS sequence"/>
</dbReference>
<comment type="caution">
    <text evidence="6">The sequence shown here is derived from an EMBL/GenBank/DDBJ whole genome shotgun (WGS) entry which is preliminary data.</text>
</comment>